<evidence type="ECO:0000259" key="12">
    <source>
        <dbReference type="SMART" id="SM00986"/>
    </source>
</evidence>
<evidence type="ECO:0000256" key="3">
    <source>
        <dbReference type="ARBA" id="ARBA00012030"/>
    </source>
</evidence>
<dbReference type="GO" id="GO:0046872">
    <property type="term" value="F:metal ion binding"/>
    <property type="evidence" value="ECO:0007669"/>
    <property type="project" value="UniProtKB-KW"/>
</dbReference>
<feature type="domain" description="Uracil-DNA glycosylase-like" evidence="12">
    <location>
        <begin position="93"/>
        <end position="242"/>
    </location>
</feature>
<keyword evidence="14" id="KW-1185">Reference proteome</keyword>
<evidence type="ECO:0000256" key="1">
    <source>
        <dbReference type="ARBA" id="ARBA00001400"/>
    </source>
</evidence>
<dbReference type="SUPFAM" id="SSF52141">
    <property type="entry name" value="Uracil-DNA glycosylase-like"/>
    <property type="match status" value="1"/>
</dbReference>
<evidence type="ECO:0000256" key="4">
    <source>
        <dbReference type="ARBA" id="ARBA00019403"/>
    </source>
</evidence>
<comment type="similarity">
    <text evidence="2">Belongs to the uracil-DNA glycosylase (UDG) superfamily. Type 4 (UDGa) family.</text>
</comment>
<comment type="caution">
    <text evidence="13">The sequence shown here is derived from an EMBL/GenBank/DDBJ whole genome shotgun (WGS) entry which is preliminary data.</text>
</comment>
<keyword evidence="13" id="KW-0808">Transferase</keyword>
<proteinExistence type="inferred from homology"/>
<sequence>MSTAARKRLYLQRMGIPVWQRRDDGVQHQATLPDPPDIQEIHATVHLVNSSTASPEGATEDADIRHLDWADLEARVAACERCGLCENRRKTVFGVGDRGADLLVIGEAPGAEEDRRGEPFVGRAGQLLDQMLRAITLERGRRVYIANILKCRPPGNRDPQAEEMSQCTPYLDRQIALIRPRVILAVGRIAAQYLLRTDKPLKALRQQQWHYPESEIPVVVSYHPSYLLRTPGDKGKAWQDLKRLIPLLGAGSATESESK</sequence>
<keyword evidence="8" id="KW-0378">Hydrolase</keyword>
<dbReference type="RefSeq" id="WP_253477691.1">
    <property type="nucleotide sequence ID" value="NZ_JALJXV010000004.1"/>
</dbReference>
<dbReference type="Gene3D" id="3.40.470.10">
    <property type="entry name" value="Uracil-DNA glycosylase-like domain"/>
    <property type="match status" value="1"/>
</dbReference>
<dbReference type="CDD" id="cd10030">
    <property type="entry name" value="UDG-F4_TTUDGA_SPO1dp_like"/>
    <property type="match status" value="1"/>
</dbReference>
<dbReference type="InterPro" id="IPR036895">
    <property type="entry name" value="Uracil-DNA_glycosylase-like_sf"/>
</dbReference>
<dbReference type="PANTHER" id="PTHR33693:SF1">
    <property type="entry name" value="TYPE-4 URACIL-DNA GLYCOSYLASE"/>
    <property type="match status" value="1"/>
</dbReference>
<evidence type="ECO:0000256" key="6">
    <source>
        <dbReference type="ARBA" id="ARBA00022723"/>
    </source>
</evidence>
<protein>
    <recommendedName>
        <fullName evidence="4">Type-4 uracil-DNA glycosylase</fullName>
        <ecNumber evidence="3">3.2.2.27</ecNumber>
    </recommendedName>
</protein>
<evidence type="ECO:0000256" key="11">
    <source>
        <dbReference type="ARBA" id="ARBA00023204"/>
    </source>
</evidence>
<dbReference type="SMART" id="SM00986">
    <property type="entry name" value="UDG"/>
    <property type="match status" value="1"/>
</dbReference>
<keyword evidence="6" id="KW-0479">Metal-binding</keyword>
<keyword evidence="9" id="KW-0408">Iron</keyword>
<dbReference type="PANTHER" id="PTHR33693">
    <property type="entry name" value="TYPE-5 URACIL-DNA GLYCOSYLASE"/>
    <property type="match status" value="1"/>
</dbReference>
<evidence type="ECO:0000256" key="8">
    <source>
        <dbReference type="ARBA" id="ARBA00022801"/>
    </source>
</evidence>
<reference evidence="13" key="1">
    <citation type="submission" date="2022-03" db="EMBL/GenBank/DDBJ databases">
        <title>Genomic Encyclopedia of Type Strains, Phase III (KMG-III): the genomes of soil and plant-associated and newly described type strains.</title>
        <authorList>
            <person name="Whitman W."/>
        </authorList>
    </citation>
    <scope>NUCLEOTIDE SEQUENCE</scope>
    <source>
        <strain evidence="13">ANL 6-2</strain>
    </source>
</reference>
<keyword evidence="5" id="KW-0004">4Fe-4S</keyword>
<dbReference type="EC" id="3.2.2.27" evidence="3"/>
<gene>
    <name evidence="13" type="ORF">J2T57_002121</name>
</gene>
<keyword evidence="10" id="KW-0411">Iron-sulfur</keyword>
<dbReference type="Pfam" id="PF03167">
    <property type="entry name" value="UDG"/>
    <property type="match status" value="1"/>
</dbReference>
<dbReference type="GO" id="GO:0006281">
    <property type="term" value="P:DNA repair"/>
    <property type="evidence" value="ECO:0007669"/>
    <property type="project" value="UniProtKB-KW"/>
</dbReference>
<evidence type="ECO:0000256" key="10">
    <source>
        <dbReference type="ARBA" id="ARBA00023014"/>
    </source>
</evidence>
<dbReference type="InterPro" id="IPR005273">
    <property type="entry name" value="Ura-DNA_glyco_family4"/>
</dbReference>
<organism evidence="13 14">
    <name type="scientific">Natronocella acetinitrilica</name>
    <dbReference type="NCBI Taxonomy" id="414046"/>
    <lineage>
        <taxon>Bacteria</taxon>
        <taxon>Pseudomonadati</taxon>
        <taxon>Pseudomonadota</taxon>
        <taxon>Gammaproteobacteria</taxon>
        <taxon>Chromatiales</taxon>
        <taxon>Ectothiorhodospiraceae</taxon>
        <taxon>Natronocella</taxon>
    </lineage>
</organism>
<comment type="catalytic activity">
    <reaction evidence="1">
        <text>Hydrolyzes single-stranded DNA or mismatched double-stranded DNA and polynucleotides, releasing free uracil.</text>
        <dbReference type="EC" id="3.2.2.27"/>
    </reaction>
</comment>
<evidence type="ECO:0000256" key="7">
    <source>
        <dbReference type="ARBA" id="ARBA00022763"/>
    </source>
</evidence>
<dbReference type="GO" id="GO:0004844">
    <property type="term" value="F:uracil DNA N-glycosylase activity"/>
    <property type="evidence" value="ECO:0007669"/>
    <property type="project" value="UniProtKB-EC"/>
</dbReference>
<keyword evidence="13" id="KW-0548">Nucleotidyltransferase</keyword>
<keyword evidence="7" id="KW-0227">DNA damage</keyword>
<evidence type="ECO:0000313" key="14">
    <source>
        <dbReference type="Proteomes" id="UP001205843"/>
    </source>
</evidence>
<dbReference type="AlphaFoldDB" id="A0AAE3G5W1"/>
<dbReference type="NCBIfam" id="TIGR00758">
    <property type="entry name" value="UDG_fam4"/>
    <property type="match status" value="1"/>
</dbReference>
<dbReference type="GO" id="GO:0016779">
    <property type="term" value="F:nucleotidyltransferase activity"/>
    <property type="evidence" value="ECO:0007669"/>
    <property type="project" value="UniProtKB-KW"/>
</dbReference>
<dbReference type="EMBL" id="JALJXV010000004">
    <property type="protein sequence ID" value="MCP1674983.1"/>
    <property type="molecule type" value="Genomic_DNA"/>
</dbReference>
<accession>A0AAE3G5W1</accession>
<dbReference type="GO" id="GO:0051539">
    <property type="term" value="F:4 iron, 4 sulfur cluster binding"/>
    <property type="evidence" value="ECO:0007669"/>
    <property type="project" value="UniProtKB-KW"/>
</dbReference>
<keyword evidence="11" id="KW-0234">DNA repair</keyword>
<evidence type="ECO:0000256" key="9">
    <source>
        <dbReference type="ARBA" id="ARBA00023004"/>
    </source>
</evidence>
<evidence type="ECO:0000256" key="2">
    <source>
        <dbReference type="ARBA" id="ARBA00006521"/>
    </source>
</evidence>
<evidence type="ECO:0000313" key="13">
    <source>
        <dbReference type="EMBL" id="MCP1674983.1"/>
    </source>
</evidence>
<dbReference type="InterPro" id="IPR005122">
    <property type="entry name" value="Uracil-DNA_glycosylase-like"/>
</dbReference>
<name>A0AAE3G5W1_9GAMM</name>
<evidence type="ECO:0000256" key="5">
    <source>
        <dbReference type="ARBA" id="ARBA00022485"/>
    </source>
</evidence>
<dbReference type="SMART" id="SM00987">
    <property type="entry name" value="UreE_C"/>
    <property type="match status" value="1"/>
</dbReference>
<dbReference type="InterPro" id="IPR051536">
    <property type="entry name" value="UDG_Type-4/5"/>
</dbReference>
<dbReference type="Proteomes" id="UP001205843">
    <property type="component" value="Unassembled WGS sequence"/>
</dbReference>